<keyword evidence="3" id="KW-1185">Reference proteome</keyword>
<dbReference type="InterPro" id="IPR013216">
    <property type="entry name" value="Methyltransf_11"/>
</dbReference>
<evidence type="ECO:0000259" key="1">
    <source>
        <dbReference type="Pfam" id="PF08241"/>
    </source>
</evidence>
<sequence>MPAFVAARQSAYPAEAWFAREAVQRLLREEQRQVASDLGRAFGRYGLFLRPAPALAAAVPGSALRTVLSLYRAGDGLAGDLRCEDGALPLAGASCALVYAEHVIESSRAPAALVGEIARVLKPEGVALFVVFNPYGLARLRWLRSDLRATGVGSLAAWVREAGLEVQCCRYLGALWSGHDRLPPSDRPKETMIDRFRSSYLLQARRREVGLTPLRLQRTASVALKPGMYPG</sequence>
<gene>
    <name evidence="2" type="ORF">HNQ58_001152</name>
</gene>
<dbReference type="EMBL" id="JACHHX010000006">
    <property type="protein sequence ID" value="MBB5015266.1"/>
    <property type="molecule type" value="Genomic_DNA"/>
</dbReference>
<protein>
    <submittedName>
        <fullName evidence="2">SAM-dependent methyltransferase</fullName>
    </submittedName>
</protein>
<accession>A0A7W7XZE4</accession>
<dbReference type="GO" id="GO:0032259">
    <property type="term" value="P:methylation"/>
    <property type="evidence" value="ECO:0007669"/>
    <property type="project" value="UniProtKB-KW"/>
</dbReference>
<dbReference type="Pfam" id="PF08241">
    <property type="entry name" value="Methyltransf_11"/>
    <property type="match status" value="1"/>
</dbReference>
<evidence type="ECO:0000313" key="2">
    <source>
        <dbReference type="EMBL" id="MBB5015266.1"/>
    </source>
</evidence>
<evidence type="ECO:0000313" key="3">
    <source>
        <dbReference type="Proteomes" id="UP000519004"/>
    </source>
</evidence>
<dbReference type="InterPro" id="IPR029063">
    <property type="entry name" value="SAM-dependent_MTases_sf"/>
</dbReference>
<keyword evidence="2" id="KW-0489">Methyltransferase</keyword>
<reference evidence="2 3" key="1">
    <citation type="submission" date="2020-08" db="EMBL/GenBank/DDBJ databases">
        <title>Genomic Encyclopedia of Type Strains, Phase IV (KMG-IV): sequencing the most valuable type-strain genomes for metagenomic binning, comparative biology and taxonomic classification.</title>
        <authorList>
            <person name="Goeker M."/>
        </authorList>
    </citation>
    <scope>NUCLEOTIDE SEQUENCE [LARGE SCALE GENOMIC DNA]</scope>
    <source>
        <strain evidence="2 3">DSM 25897</strain>
    </source>
</reference>
<dbReference type="GO" id="GO:0008757">
    <property type="term" value="F:S-adenosylmethionine-dependent methyltransferase activity"/>
    <property type="evidence" value="ECO:0007669"/>
    <property type="project" value="InterPro"/>
</dbReference>
<dbReference type="Proteomes" id="UP000519004">
    <property type="component" value="Unassembled WGS sequence"/>
</dbReference>
<proteinExistence type="predicted"/>
<organism evidence="2 3">
    <name type="scientific">Rehaibacterium terrae</name>
    <dbReference type="NCBI Taxonomy" id="1341696"/>
    <lineage>
        <taxon>Bacteria</taxon>
        <taxon>Pseudomonadati</taxon>
        <taxon>Pseudomonadota</taxon>
        <taxon>Gammaproteobacteria</taxon>
        <taxon>Lysobacterales</taxon>
        <taxon>Lysobacteraceae</taxon>
        <taxon>Rehaibacterium</taxon>
    </lineage>
</organism>
<dbReference type="RefSeq" id="WP_183947894.1">
    <property type="nucleotide sequence ID" value="NZ_JACHHX010000006.1"/>
</dbReference>
<keyword evidence="2" id="KW-0808">Transferase</keyword>
<dbReference type="AlphaFoldDB" id="A0A7W7XZE4"/>
<feature type="domain" description="Methyltransferase type 11" evidence="1">
    <location>
        <begin position="81"/>
        <end position="129"/>
    </location>
</feature>
<name>A0A7W7XZE4_9GAMM</name>
<comment type="caution">
    <text evidence="2">The sequence shown here is derived from an EMBL/GenBank/DDBJ whole genome shotgun (WGS) entry which is preliminary data.</text>
</comment>
<dbReference type="SUPFAM" id="SSF53335">
    <property type="entry name" value="S-adenosyl-L-methionine-dependent methyltransferases"/>
    <property type="match status" value="1"/>
</dbReference>
<dbReference type="Gene3D" id="3.40.50.150">
    <property type="entry name" value="Vaccinia Virus protein VP39"/>
    <property type="match status" value="1"/>
</dbReference>